<dbReference type="AlphaFoldDB" id="A0AAP0WV91"/>
<dbReference type="GO" id="GO:0005829">
    <property type="term" value="C:cytosol"/>
    <property type="evidence" value="ECO:0007669"/>
    <property type="project" value="TreeGrafter"/>
</dbReference>
<evidence type="ECO:0000256" key="12">
    <source>
        <dbReference type="ARBA" id="ARBA00023317"/>
    </source>
</evidence>
<dbReference type="Gene3D" id="3.60.90.10">
    <property type="entry name" value="S-adenosylmethionine decarboxylase"/>
    <property type="match status" value="1"/>
</dbReference>
<dbReference type="Pfam" id="PF01536">
    <property type="entry name" value="SAM_decarbox"/>
    <property type="match status" value="1"/>
</dbReference>
<dbReference type="InterPro" id="IPR018166">
    <property type="entry name" value="S-AdoMet_deCO2ase_CS"/>
</dbReference>
<evidence type="ECO:0000256" key="7">
    <source>
        <dbReference type="ARBA" id="ARBA00023066"/>
    </source>
</evidence>
<evidence type="ECO:0000256" key="3">
    <source>
        <dbReference type="ARBA" id="ARBA00008466"/>
    </source>
</evidence>
<dbReference type="PROSITE" id="PS01336">
    <property type="entry name" value="ADOMETDC"/>
    <property type="match status" value="1"/>
</dbReference>
<dbReference type="EC" id="4.1.1.50" evidence="4"/>
<sequence length="224" mass="24517">MALPVSAIGFEGYEKRLEISFFELGIFADPEGRGLRSLSKAQLDEILEPAECTIVASLSNDHVDSYVLSESSLFVYPYKIIIKTCGTTKLLLSIPPILKLADTLSLAVRSVKYTRGSFIFPGAQSYPHRNFSEEVAVLNSYFGKLGSGSMAYVMGGSDKSQKWHVYSASAEAVSSIDSVYTLEMCMTGLDRDMASVFYKTQSSSAAVMTNNSGIKKHSSRVCYM</sequence>
<evidence type="ECO:0000256" key="13">
    <source>
        <dbReference type="ARBA" id="ARBA00048112"/>
    </source>
</evidence>
<dbReference type="InterPro" id="IPR048283">
    <property type="entry name" value="AdoMetDC-like"/>
</dbReference>
<keyword evidence="8" id="KW-0620">Polyamine biosynthesis</keyword>
<dbReference type="InterPro" id="IPR001985">
    <property type="entry name" value="S-AdoMet_decarboxylase_euk"/>
</dbReference>
<evidence type="ECO:0000256" key="9">
    <source>
        <dbReference type="ARBA" id="ARBA00023145"/>
    </source>
</evidence>
<dbReference type="PANTHER" id="PTHR11570">
    <property type="entry name" value="S-ADENOSYLMETHIONINE DECARBOXYLASE"/>
    <property type="match status" value="1"/>
</dbReference>
<dbReference type="GO" id="GO:0008295">
    <property type="term" value="P:spermidine biosynthetic process"/>
    <property type="evidence" value="ECO:0007669"/>
    <property type="project" value="UniProtKB-KW"/>
</dbReference>
<organism evidence="14 15">
    <name type="scientific">Liquidambar formosana</name>
    <name type="common">Formosan gum</name>
    <dbReference type="NCBI Taxonomy" id="63359"/>
    <lineage>
        <taxon>Eukaryota</taxon>
        <taxon>Viridiplantae</taxon>
        <taxon>Streptophyta</taxon>
        <taxon>Embryophyta</taxon>
        <taxon>Tracheophyta</taxon>
        <taxon>Spermatophyta</taxon>
        <taxon>Magnoliopsida</taxon>
        <taxon>eudicotyledons</taxon>
        <taxon>Gunneridae</taxon>
        <taxon>Pentapetalae</taxon>
        <taxon>Saxifragales</taxon>
        <taxon>Altingiaceae</taxon>
        <taxon>Liquidambar</taxon>
    </lineage>
</organism>
<dbReference type="FunFam" id="3.30.360.50:FF:000001">
    <property type="entry name" value="S-adenosylmethionine decarboxylase proenzyme"/>
    <property type="match status" value="1"/>
</dbReference>
<dbReference type="Gene3D" id="3.30.360.50">
    <property type="entry name" value="S-adenosylmethionine decarboxylase"/>
    <property type="match status" value="1"/>
</dbReference>
<keyword evidence="15" id="KW-1185">Reference proteome</keyword>
<evidence type="ECO:0000256" key="6">
    <source>
        <dbReference type="ARBA" id="ARBA00022793"/>
    </source>
</evidence>
<evidence type="ECO:0000256" key="1">
    <source>
        <dbReference type="ARBA" id="ARBA00001928"/>
    </source>
</evidence>
<evidence type="ECO:0000256" key="10">
    <source>
        <dbReference type="ARBA" id="ARBA00023239"/>
    </source>
</evidence>
<evidence type="ECO:0000256" key="2">
    <source>
        <dbReference type="ARBA" id="ARBA00004911"/>
    </source>
</evidence>
<comment type="caution">
    <text evidence="14">The sequence shown here is derived from an EMBL/GenBank/DDBJ whole genome shotgun (WGS) entry which is preliminary data.</text>
</comment>
<evidence type="ECO:0000256" key="5">
    <source>
        <dbReference type="ARBA" id="ARBA00022691"/>
    </source>
</evidence>
<proteinExistence type="inferred from homology"/>
<keyword evidence="6" id="KW-0210">Decarboxylase</keyword>
<evidence type="ECO:0000313" key="14">
    <source>
        <dbReference type="EMBL" id="KAK9277765.1"/>
    </source>
</evidence>
<dbReference type="EMBL" id="JBBPBK010000010">
    <property type="protein sequence ID" value="KAK9277765.1"/>
    <property type="molecule type" value="Genomic_DNA"/>
</dbReference>
<dbReference type="InterPro" id="IPR016067">
    <property type="entry name" value="S-AdoMet_deCO2ase_core"/>
</dbReference>
<dbReference type="Proteomes" id="UP001415857">
    <property type="component" value="Unassembled WGS sequence"/>
</dbReference>
<keyword evidence="9" id="KW-0865">Zymogen</keyword>
<evidence type="ECO:0000256" key="11">
    <source>
        <dbReference type="ARBA" id="ARBA00023270"/>
    </source>
</evidence>
<keyword evidence="10" id="KW-0456">Lyase</keyword>
<dbReference type="GO" id="GO:0006597">
    <property type="term" value="P:spermine biosynthetic process"/>
    <property type="evidence" value="ECO:0007669"/>
    <property type="project" value="InterPro"/>
</dbReference>
<evidence type="ECO:0000313" key="15">
    <source>
        <dbReference type="Proteomes" id="UP001415857"/>
    </source>
</evidence>
<comment type="pathway">
    <text evidence="2">Amine and polyamine biosynthesis; S-adenosylmethioninamine biosynthesis; S-adenosylmethioninamine from S-adenosyl-L-methionine: step 1/1.</text>
</comment>
<keyword evidence="5" id="KW-0949">S-adenosyl-L-methionine</keyword>
<evidence type="ECO:0000256" key="8">
    <source>
        <dbReference type="ARBA" id="ARBA00023115"/>
    </source>
</evidence>
<keyword evidence="11" id="KW-0704">Schiff base</keyword>
<comment type="catalytic activity">
    <reaction evidence="13">
        <text>S-adenosyl-L-methionine + H(+) = S-adenosyl 3-(methylsulfanyl)propylamine + CO2</text>
        <dbReference type="Rhea" id="RHEA:15981"/>
        <dbReference type="ChEBI" id="CHEBI:15378"/>
        <dbReference type="ChEBI" id="CHEBI:16526"/>
        <dbReference type="ChEBI" id="CHEBI:57443"/>
        <dbReference type="ChEBI" id="CHEBI:59789"/>
        <dbReference type="EC" id="4.1.1.50"/>
    </reaction>
</comment>
<name>A0AAP0WV91_LIQFO</name>
<keyword evidence="12" id="KW-0670">Pyruvate</keyword>
<keyword evidence="7" id="KW-0745">Spermidine biosynthesis</keyword>
<gene>
    <name evidence="14" type="ORF">L1049_007312</name>
</gene>
<comment type="similarity">
    <text evidence="3">Belongs to the eukaryotic AdoMetDC family.</text>
</comment>
<dbReference type="NCBIfam" id="TIGR00535">
    <property type="entry name" value="SAM_DCase"/>
    <property type="match status" value="1"/>
</dbReference>
<accession>A0AAP0WV91</accession>
<dbReference type="SUPFAM" id="SSF56276">
    <property type="entry name" value="S-adenosylmethionine decarboxylase"/>
    <property type="match status" value="1"/>
</dbReference>
<dbReference type="PANTHER" id="PTHR11570:SF15">
    <property type="entry name" value="S-ADENOSYLMETHIONINE DECARBOXYLASE PROENZYME 3"/>
    <property type="match status" value="1"/>
</dbReference>
<dbReference type="GO" id="GO:0004014">
    <property type="term" value="F:adenosylmethionine decarboxylase activity"/>
    <property type="evidence" value="ECO:0007669"/>
    <property type="project" value="UniProtKB-EC"/>
</dbReference>
<evidence type="ECO:0000256" key="4">
    <source>
        <dbReference type="ARBA" id="ARBA00012357"/>
    </source>
</evidence>
<reference evidence="14 15" key="1">
    <citation type="journal article" date="2024" name="Plant J.">
        <title>Genome sequences and population genomics reveal climatic adaptation and genomic divergence between two closely related sweetgum species.</title>
        <authorList>
            <person name="Xu W.Q."/>
            <person name="Ren C.Q."/>
            <person name="Zhang X.Y."/>
            <person name="Comes H.P."/>
            <person name="Liu X.H."/>
            <person name="Li Y.G."/>
            <person name="Kettle C.J."/>
            <person name="Jalonen R."/>
            <person name="Gaisberger H."/>
            <person name="Ma Y.Z."/>
            <person name="Qiu Y.X."/>
        </authorList>
    </citation>
    <scope>NUCLEOTIDE SEQUENCE [LARGE SCALE GENOMIC DNA]</scope>
    <source>
        <strain evidence="14">Hangzhou</strain>
    </source>
</reference>
<protein>
    <recommendedName>
        <fullName evidence="4">adenosylmethionine decarboxylase</fullName>
        <ecNumber evidence="4">4.1.1.50</ecNumber>
    </recommendedName>
</protein>
<comment type="cofactor">
    <cofactor evidence="1">
        <name>pyruvate</name>
        <dbReference type="ChEBI" id="CHEBI:15361"/>
    </cofactor>
</comment>